<dbReference type="Pfam" id="PF07559">
    <property type="entry name" value="FlgE_D2"/>
    <property type="match status" value="1"/>
</dbReference>
<comment type="function">
    <text evidence="5">A flexible structure which links the flagellar filament to the drive apparatus in the basal body.</text>
</comment>
<keyword evidence="10" id="KW-0969">Cilium</keyword>
<evidence type="ECO:0000256" key="3">
    <source>
        <dbReference type="ARBA" id="ARBA00019015"/>
    </source>
</evidence>
<feature type="domain" description="Flagellar hook protein FlgE/F/G-like D1" evidence="9">
    <location>
        <begin position="95"/>
        <end position="149"/>
    </location>
</feature>
<dbReference type="RefSeq" id="WP_085544554.1">
    <property type="nucleotide sequence ID" value="NZ_FXBB01000014.1"/>
</dbReference>
<evidence type="ECO:0000259" key="8">
    <source>
        <dbReference type="Pfam" id="PF07559"/>
    </source>
</evidence>
<dbReference type="PANTHER" id="PTHR30435">
    <property type="entry name" value="FLAGELLAR PROTEIN"/>
    <property type="match status" value="1"/>
</dbReference>
<feature type="domain" description="Flagellar basal-body/hook protein C-terminal" evidence="7">
    <location>
        <begin position="1443"/>
        <end position="1485"/>
    </location>
</feature>
<feature type="domain" description="Flagellar basal body rod protein N-terminal" evidence="6">
    <location>
        <begin position="6"/>
        <end position="35"/>
    </location>
</feature>
<dbReference type="Pfam" id="PF22692">
    <property type="entry name" value="LlgE_F_G_D1"/>
    <property type="match status" value="1"/>
</dbReference>
<gene>
    <name evidence="10" type="ORF">SAMN06275492_1143</name>
</gene>
<evidence type="ECO:0000259" key="7">
    <source>
        <dbReference type="Pfam" id="PF06429"/>
    </source>
</evidence>
<evidence type="ECO:0000259" key="9">
    <source>
        <dbReference type="Pfam" id="PF22692"/>
    </source>
</evidence>
<organism evidence="10 11">
    <name type="scientific">Dethiosulfovibrio salsuginis</name>
    <dbReference type="NCBI Taxonomy" id="561720"/>
    <lineage>
        <taxon>Bacteria</taxon>
        <taxon>Thermotogati</taxon>
        <taxon>Synergistota</taxon>
        <taxon>Synergistia</taxon>
        <taxon>Synergistales</taxon>
        <taxon>Dethiosulfovibrionaceae</taxon>
        <taxon>Dethiosulfovibrio</taxon>
    </lineage>
</organism>
<dbReference type="STRING" id="561720.SAMN06275492_1143"/>
<comment type="similarity">
    <text evidence="2 5">Belongs to the flagella basal body rod proteins family.</text>
</comment>
<evidence type="ECO:0000256" key="4">
    <source>
        <dbReference type="ARBA" id="ARBA00023143"/>
    </source>
</evidence>
<evidence type="ECO:0000313" key="11">
    <source>
        <dbReference type="Proteomes" id="UP000193355"/>
    </source>
</evidence>
<dbReference type="Proteomes" id="UP000193355">
    <property type="component" value="Unassembled WGS sequence"/>
</dbReference>
<evidence type="ECO:0000313" key="10">
    <source>
        <dbReference type="EMBL" id="SMG29465.1"/>
    </source>
</evidence>
<keyword evidence="4 5" id="KW-0975">Bacterial flagellum</keyword>
<protein>
    <recommendedName>
        <fullName evidence="3 5">Flagellar hook protein FlgE</fullName>
    </recommendedName>
</protein>
<dbReference type="InterPro" id="IPR019776">
    <property type="entry name" value="Flagellar_basal_body_rod_CS"/>
</dbReference>
<accession>A0A1X7JNC5</accession>
<dbReference type="InterPro" id="IPR037058">
    <property type="entry name" value="Falgellar_hook_FlgE_sf"/>
</dbReference>
<dbReference type="InterPro" id="IPR010930">
    <property type="entry name" value="Flg_bb/hook_C_dom"/>
</dbReference>
<name>A0A1X7JNC5_9BACT</name>
<keyword evidence="10" id="KW-0282">Flagellum</keyword>
<proteinExistence type="inferred from homology"/>
<dbReference type="Pfam" id="PF06429">
    <property type="entry name" value="Flg_bbr_C"/>
    <property type="match status" value="1"/>
</dbReference>
<dbReference type="PROSITE" id="PS00588">
    <property type="entry name" value="FLAGELLA_BB_ROD"/>
    <property type="match status" value="1"/>
</dbReference>
<dbReference type="InterPro" id="IPR011491">
    <property type="entry name" value="FlgE_D2"/>
</dbReference>
<dbReference type="SUPFAM" id="SSF117143">
    <property type="entry name" value="Flagellar hook protein flgE"/>
    <property type="match status" value="2"/>
</dbReference>
<dbReference type="GO" id="GO:0009425">
    <property type="term" value="C:bacterial-type flagellum basal body"/>
    <property type="evidence" value="ECO:0007669"/>
    <property type="project" value="UniProtKB-SubCell"/>
</dbReference>
<dbReference type="PANTHER" id="PTHR30435:SF1">
    <property type="entry name" value="FLAGELLAR HOOK PROTEIN FLGE"/>
    <property type="match status" value="1"/>
</dbReference>
<evidence type="ECO:0000256" key="1">
    <source>
        <dbReference type="ARBA" id="ARBA00004117"/>
    </source>
</evidence>
<dbReference type="EMBL" id="FXBB01000014">
    <property type="protein sequence ID" value="SMG29465.1"/>
    <property type="molecule type" value="Genomic_DNA"/>
</dbReference>
<reference evidence="11" key="1">
    <citation type="submission" date="2017-04" db="EMBL/GenBank/DDBJ databases">
        <authorList>
            <person name="Varghese N."/>
            <person name="Submissions S."/>
        </authorList>
    </citation>
    <scope>NUCLEOTIDE SEQUENCE [LARGE SCALE GENOMIC DNA]</scope>
    <source>
        <strain evidence="11">USBA 82</strain>
    </source>
</reference>
<dbReference type="InterPro" id="IPR053967">
    <property type="entry name" value="LlgE_F_G-like_D1"/>
</dbReference>
<sequence>MLKSLMTGVSGVKVHQKRMDVVGNNIANVNTTGFKGSSVIFQDLLSQNLKGAMAPDQNRGGVNAQQIGTGVGVGAIETIHTQGTVSQTGNRTDMAIQGDGYFIVRSGQEDLYTRAGNFVLDSNSDLVMSGTGYKVQGNEVTIDEDGNEIWGSTLDDINIPLGKKMEAKATSTVGYRCNLDSRVDPYLPFGIPEGLKFSALDAKKTPYTIEVSEGSDVDDFLVVRVTNETDKSVEIFKFEFDGVEQSSSDDSIYYPKLKDTDETAFNSETGKMRIRDLEFPLGAYMNYQAVTIDDSTGTSHTYLAEVTEGEKDAVVKLWGQGKNEITGALQKDYFQWTVPKTDEGLFDPDSTLSISTGNDSEFPDEISLFMNVGSSGKTLNFRGNVNPIIGPATSNSVVNKDGNTARLGLSTELTSVYDITVGNDTITVDTSFSKSNVAIGESFTMTFASEADANGTKTSKTATLTLRCIGFNEAGNGLFQWYDSAAATPSWKDFGGTDPTVSLRQFTAATTAADGDYTLSYNATTGAFSVTPPASSYLPSATPPTAIGYVENFQNQAYPTAFSNMATNGNYAVGLKTPETYTETGVGGGTDDFALSMSLPQSVSVGEEIELTLNTEVTGGTTSSGTATLHLKCISLNSAGNAVFQWSDDGGTTWKDFAVNGGTDPEVAGLDYYDAEVADPTTSTAPGGWTTSAATPGNPYTLGYDPSSGSFVLGMTDNGNDNRVDLAKLTPETSANLGTVGSDWTVTPTLPSVVKVGDEIKLDLVSEAAGNSPVTSSVDLKCTGFTSAGVPVFQWSDDGGTTWNDFASKTALPAGTDPNIPDIYFYDGAAWGTSTVLGAQAQLSYNPASGEFSFTVQDAAATTATVDLDPLVSTRATTKINLNTPQAGSTTISGNVWSVNAELPKTVSKGEEIELKLRNGLDNGDPDLDRTLRLICDGFDGAGDPIFRYHDGAAWQSFGVGGVGPDLANMYYHDGTNWETSDGTGNRARLSYASGVFTFDIGNGTAFTDSVALASITGSRIFHEPTDFQVPARADIGYGFKEGETTDDFMTMTLDYPDASGISAKTEEIKLSFRGVSTEGNVILQPSPSTVNIPVADPDDPDKLTLQSHRVTYDPATGSVSLVNEATGKSAWSYSNFKFQTTEINGVNYLVDYDSSGASDATYGDIVTLWGPNDLGVMTPFKINTTDPEGLTYTNTAGEIVYGGSQTFDGNFSGGVKVTAKPSPTDPSRLIFTYDSNNGGKAITTIRENSASVHEGKGTIYDSLGNAHTMEVAWKKVGNNTWSWEAFFPDSPELALKENKGILLFSEDGKILSGGENTISVGFSAIGAADAEIVLDFSGKSFDKDEIDGVTQYGSAFTTKPYAQDGYKMGVLKDFSTSNDGTIVGIYDNGQNQALYKVSLAKFANPQGLLKNGGTVFSKSINSGEPSVVNAMVEGAGSIAGASLESSNVDITDEFTNLITTQRGFQASSRVITTSDSMLEELLNLKR</sequence>
<dbReference type="Gene3D" id="2.60.98.20">
    <property type="entry name" value="Flagellar hook protein FlgE"/>
    <property type="match status" value="1"/>
</dbReference>
<comment type="subcellular location">
    <subcellularLocation>
        <location evidence="1 5">Bacterial flagellum basal body</location>
    </subcellularLocation>
</comment>
<evidence type="ECO:0000256" key="2">
    <source>
        <dbReference type="ARBA" id="ARBA00009677"/>
    </source>
</evidence>
<evidence type="ECO:0000259" key="6">
    <source>
        <dbReference type="Pfam" id="PF00460"/>
    </source>
</evidence>
<dbReference type="InterPro" id="IPR001444">
    <property type="entry name" value="Flag_bb_rod_N"/>
</dbReference>
<dbReference type="GO" id="GO:0005829">
    <property type="term" value="C:cytosol"/>
    <property type="evidence" value="ECO:0007669"/>
    <property type="project" value="TreeGrafter"/>
</dbReference>
<dbReference type="GO" id="GO:0071978">
    <property type="term" value="P:bacterial-type flagellum-dependent swarming motility"/>
    <property type="evidence" value="ECO:0007669"/>
    <property type="project" value="TreeGrafter"/>
</dbReference>
<keyword evidence="11" id="KW-1185">Reference proteome</keyword>
<dbReference type="InterPro" id="IPR037925">
    <property type="entry name" value="FlgE/F/G-like"/>
</dbReference>
<dbReference type="OrthoDB" id="9804559at2"/>
<dbReference type="NCBIfam" id="TIGR03506">
    <property type="entry name" value="FlgEFG_subfam"/>
    <property type="match status" value="2"/>
</dbReference>
<dbReference type="GO" id="GO:0009424">
    <property type="term" value="C:bacterial-type flagellum hook"/>
    <property type="evidence" value="ECO:0007669"/>
    <property type="project" value="TreeGrafter"/>
</dbReference>
<keyword evidence="10" id="KW-0966">Cell projection</keyword>
<feature type="domain" description="Flagellar hook protein FlgE D2" evidence="8">
    <location>
        <begin position="1255"/>
        <end position="1367"/>
    </location>
</feature>
<dbReference type="InterPro" id="IPR020013">
    <property type="entry name" value="Flagellar_FlgE/F/G"/>
</dbReference>
<dbReference type="Pfam" id="PF00460">
    <property type="entry name" value="Flg_bb_rod"/>
    <property type="match status" value="1"/>
</dbReference>
<evidence type="ECO:0000256" key="5">
    <source>
        <dbReference type="RuleBase" id="RU362116"/>
    </source>
</evidence>